<sequence length="625" mass="68738">MWYLRTKWVSRALRSSFWTPQSQRWCSVYWGSTFSTHNRNFHACGAINSRASLDDSESALAQQMLDFMKLAEDEHSPLPTDDVLLNTQAELPISGVIIGVQNGLARVSGLRHATIGSVVNVSDASGHSISQGLVLFMEEKVVHIALLSARGTEPVMKNMDVTLHCKQLEIPGSVAAFAGAVIDPIGRPHQFDTQAPSDVATANDRIKVTWGTQSVPGLIARTPLHLPFKTGLVAVDCLHPMAHGHRFAVLGPRSSGKTRIALEMMAYQVAQAKANGEQPPQFVFVCIGKSLSRIHQIIDALKQSEALPYTTIIASSDRDSPVLQYLAPFTGCAVAEFLMHNGKSDQSVIVYDDLASHTMVVEGLIQSLKLPRAAHASLSAHTVLMERSAQFKGSTQKEGGPSLTSFVLGDAPDSSEIATEFMERIVSVVDDYVSLEYSLAQSRVFPPINVLAPGASVRGPPFQSATRWKFVSRLRARINAAAQVKQNIETARKLGFETEPEDAEALEFLELVQQFFTQKSMLSTVTPELKSPVLTELAIDLGAYFLTIVNVAQLYRSDTPLELWTFLHSVVATLTSEENADILHQLVTRSRTKVWSLDIQKNVTLVLLRELETMKWRLTDKQIGN</sequence>
<evidence type="ECO:0000313" key="3">
    <source>
        <dbReference type="EMBL" id="TDH66682.1"/>
    </source>
</evidence>
<dbReference type="GeneID" id="94351578"/>
<evidence type="ECO:0000259" key="2">
    <source>
        <dbReference type="Pfam" id="PF00006"/>
    </source>
</evidence>
<dbReference type="GO" id="GO:0005524">
    <property type="term" value="F:ATP binding"/>
    <property type="evidence" value="ECO:0007669"/>
    <property type="project" value="InterPro"/>
</dbReference>
<dbReference type="KEGG" id="blac:94351578"/>
<dbReference type="EMBL" id="SHOA02000085">
    <property type="protein sequence ID" value="TDH69102.1"/>
    <property type="molecule type" value="Genomic_DNA"/>
</dbReference>
<comment type="similarity">
    <text evidence="1">Belongs to the ATPase alpha/beta chains family.</text>
</comment>
<dbReference type="GO" id="GO:0043531">
    <property type="term" value="F:ADP binding"/>
    <property type="evidence" value="ECO:0007669"/>
    <property type="project" value="TreeGrafter"/>
</dbReference>
<accession>A0A976FLW8</accession>
<dbReference type="InterPro" id="IPR027417">
    <property type="entry name" value="P-loop_NTPase"/>
</dbReference>
<keyword evidence="8" id="KW-1185">Reference proteome</keyword>
<dbReference type="Pfam" id="PF00006">
    <property type="entry name" value="ATP-synt_ab"/>
    <property type="match status" value="1"/>
</dbReference>
<evidence type="ECO:0000313" key="5">
    <source>
        <dbReference type="EMBL" id="TDH69098.1"/>
    </source>
</evidence>
<evidence type="ECO:0000313" key="6">
    <source>
        <dbReference type="EMBL" id="TDH69102.1"/>
    </source>
</evidence>
<evidence type="ECO:0000256" key="1">
    <source>
        <dbReference type="ARBA" id="ARBA00008936"/>
    </source>
</evidence>
<comment type="caution">
    <text evidence="4">The sequence shown here is derived from an EMBL/GenBank/DDBJ whole genome shotgun (WGS) entry which is preliminary data.</text>
</comment>
<organism evidence="4 8">
    <name type="scientific">Bremia lactucae</name>
    <name type="common">Lettuce downy mildew</name>
    <dbReference type="NCBI Taxonomy" id="4779"/>
    <lineage>
        <taxon>Eukaryota</taxon>
        <taxon>Sar</taxon>
        <taxon>Stramenopiles</taxon>
        <taxon>Oomycota</taxon>
        <taxon>Peronosporomycetes</taxon>
        <taxon>Peronosporales</taxon>
        <taxon>Peronosporaceae</taxon>
        <taxon>Bremia</taxon>
    </lineage>
</organism>
<name>A0A976FLW8_BRELC</name>
<feature type="domain" description="ATPase F1/V1/A1 complex alpha/beta subunit nucleotide-binding" evidence="2">
    <location>
        <begin position="231"/>
        <end position="452"/>
    </location>
</feature>
<dbReference type="RefSeq" id="XP_067821981.1">
    <property type="nucleotide sequence ID" value="XM_067965907.1"/>
</dbReference>
<dbReference type="InterPro" id="IPR000194">
    <property type="entry name" value="ATPase_F1/V1/A1_a/bsu_nucl-bd"/>
</dbReference>
<dbReference type="EMBL" id="SHOA02000016">
    <property type="protein sequence ID" value="TDH69083.1"/>
    <property type="molecule type" value="Genomic_DNA"/>
</dbReference>
<protein>
    <recommendedName>
        <fullName evidence="2">ATPase F1/V1/A1 complex alpha/beta subunit nucleotide-binding domain-containing protein</fullName>
    </recommendedName>
</protein>
<dbReference type="PANTHER" id="PTHR48082">
    <property type="entry name" value="ATP SYNTHASE SUBUNIT ALPHA, MITOCHONDRIAL"/>
    <property type="match status" value="1"/>
</dbReference>
<reference evidence="4 8" key="1">
    <citation type="journal article" date="2021" name="Genome Biol.">
        <title>AFLAP: assembly-free linkage analysis pipeline using k-mers from genome sequencing data.</title>
        <authorList>
            <person name="Fletcher K."/>
            <person name="Zhang L."/>
            <person name="Gil J."/>
            <person name="Han R."/>
            <person name="Cavanaugh K."/>
            <person name="Michelmore R."/>
        </authorList>
    </citation>
    <scope>NUCLEOTIDE SEQUENCE [LARGE SCALE GENOMIC DNA]</scope>
    <source>
        <strain evidence="4 8">SF5</strain>
    </source>
</reference>
<evidence type="ECO:0000313" key="7">
    <source>
        <dbReference type="EMBL" id="TDH72482.1"/>
    </source>
</evidence>
<dbReference type="EMBL" id="SHOA02000086">
    <property type="protein sequence ID" value="TDH69098.1"/>
    <property type="molecule type" value="Genomic_DNA"/>
</dbReference>
<proteinExistence type="inferred from homology"/>
<dbReference type="OrthoDB" id="9805536at2759"/>
<dbReference type="InterPro" id="IPR005294">
    <property type="entry name" value="ATP_synth_F1_asu"/>
</dbReference>
<evidence type="ECO:0000313" key="8">
    <source>
        <dbReference type="Proteomes" id="UP000294530"/>
    </source>
</evidence>
<dbReference type="Gene3D" id="3.40.50.12240">
    <property type="match status" value="1"/>
</dbReference>
<dbReference type="SUPFAM" id="SSF52540">
    <property type="entry name" value="P-loop containing nucleoside triphosphate hydrolases"/>
    <property type="match status" value="1"/>
</dbReference>
<dbReference type="AlphaFoldDB" id="A0A976FLW8"/>
<dbReference type="PANTHER" id="PTHR48082:SF2">
    <property type="entry name" value="ATP SYNTHASE SUBUNIT ALPHA, MITOCHONDRIAL"/>
    <property type="match status" value="1"/>
</dbReference>
<evidence type="ECO:0000313" key="4">
    <source>
        <dbReference type="EMBL" id="TDH69083.1"/>
    </source>
</evidence>
<dbReference type="Proteomes" id="UP000294530">
    <property type="component" value="Unassembled WGS sequence"/>
</dbReference>
<dbReference type="EMBL" id="SHOA02000198">
    <property type="protein sequence ID" value="TDH66682.1"/>
    <property type="molecule type" value="Genomic_DNA"/>
</dbReference>
<dbReference type="GO" id="GO:0046933">
    <property type="term" value="F:proton-transporting ATP synthase activity, rotational mechanism"/>
    <property type="evidence" value="ECO:0007669"/>
    <property type="project" value="InterPro"/>
</dbReference>
<gene>
    <name evidence="7" type="ORF">CCR75_007851</name>
    <name evidence="3" type="ORF">CCR75_007972</name>
    <name evidence="4" type="ORF">CCR75_009108</name>
    <name evidence="5" type="ORF">CCR75_009241</name>
    <name evidence="6" type="ORF">CCR75_009305</name>
</gene>
<dbReference type="EMBL" id="SHOA02000038">
    <property type="protein sequence ID" value="TDH72482.1"/>
    <property type="molecule type" value="Genomic_DNA"/>
</dbReference>
<dbReference type="GO" id="GO:0045259">
    <property type="term" value="C:proton-transporting ATP synthase complex"/>
    <property type="evidence" value="ECO:0007669"/>
    <property type="project" value="InterPro"/>
</dbReference>
<reference evidence="4" key="2">
    <citation type="submission" date="2021-07" db="EMBL/GenBank/DDBJ databases">
        <authorList>
            <person name="Fletcher K."/>
        </authorList>
    </citation>
    <scope>NUCLEOTIDE SEQUENCE</scope>
    <source>
        <strain evidence="4">SF5</strain>
    </source>
</reference>